<feature type="compositionally biased region" description="Low complexity" evidence="1">
    <location>
        <begin position="391"/>
        <end position="407"/>
    </location>
</feature>
<dbReference type="Proteomes" id="UP001500542">
    <property type="component" value="Unassembled WGS sequence"/>
</dbReference>
<gene>
    <name evidence="3" type="ORF">GCM10009554_80720</name>
</gene>
<evidence type="ECO:0000256" key="2">
    <source>
        <dbReference type="SAM" id="Phobius"/>
    </source>
</evidence>
<keyword evidence="2" id="KW-0472">Membrane</keyword>
<feature type="compositionally biased region" description="Low complexity" evidence="1">
    <location>
        <begin position="156"/>
        <end position="186"/>
    </location>
</feature>
<feature type="transmembrane region" description="Helical" evidence="2">
    <location>
        <begin position="54"/>
        <end position="72"/>
    </location>
</feature>
<keyword evidence="4" id="KW-1185">Reference proteome</keyword>
<reference evidence="4" key="1">
    <citation type="journal article" date="2019" name="Int. J. Syst. Evol. Microbiol.">
        <title>The Global Catalogue of Microorganisms (GCM) 10K type strain sequencing project: providing services to taxonomists for standard genome sequencing and annotation.</title>
        <authorList>
            <consortium name="The Broad Institute Genomics Platform"/>
            <consortium name="The Broad Institute Genome Sequencing Center for Infectious Disease"/>
            <person name="Wu L."/>
            <person name="Ma J."/>
        </authorList>
    </citation>
    <scope>NUCLEOTIDE SEQUENCE [LARGE SCALE GENOMIC DNA]</scope>
    <source>
        <strain evidence="4">JCM 10977</strain>
    </source>
</reference>
<evidence type="ECO:0000313" key="3">
    <source>
        <dbReference type="EMBL" id="GAA0962584.1"/>
    </source>
</evidence>
<feature type="region of interest" description="Disordered" evidence="1">
    <location>
        <begin position="152"/>
        <end position="186"/>
    </location>
</feature>
<evidence type="ECO:0000313" key="4">
    <source>
        <dbReference type="Proteomes" id="UP001500542"/>
    </source>
</evidence>
<feature type="transmembrane region" description="Helical" evidence="2">
    <location>
        <begin position="117"/>
        <end position="138"/>
    </location>
</feature>
<feature type="region of interest" description="Disordered" evidence="1">
    <location>
        <begin position="223"/>
        <end position="407"/>
    </location>
</feature>
<keyword evidence="2" id="KW-1133">Transmembrane helix</keyword>
<feature type="compositionally biased region" description="Low complexity" evidence="1">
    <location>
        <begin position="279"/>
        <end position="307"/>
    </location>
</feature>
<proteinExistence type="predicted"/>
<evidence type="ECO:0000256" key="1">
    <source>
        <dbReference type="SAM" id="MobiDB-lite"/>
    </source>
</evidence>
<feature type="transmembrane region" description="Helical" evidence="2">
    <location>
        <begin position="12"/>
        <end position="34"/>
    </location>
</feature>
<dbReference type="RefSeq" id="WP_343983549.1">
    <property type="nucleotide sequence ID" value="NZ_BAAAHK010000024.1"/>
</dbReference>
<protein>
    <submittedName>
        <fullName evidence="3">Uncharacterized protein</fullName>
    </submittedName>
</protein>
<accession>A0ABP4CAS2</accession>
<organism evidence="3 4">
    <name type="scientific">Kribbella koreensis</name>
    <dbReference type="NCBI Taxonomy" id="57909"/>
    <lineage>
        <taxon>Bacteria</taxon>
        <taxon>Bacillati</taxon>
        <taxon>Actinomycetota</taxon>
        <taxon>Actinomycetes</taxon>
        <taxon>Propionibacteriales</taxon>
        <taxon>Kribbellaceae</taxon>
        <taxon>Kribbella</taxon>
    </lineage>
</organism>
<comment type="caution">
    <text evidence="3">The sequence shown here is derived from an EMBL/GenBank/DDBJ whole genome shotgun (WGS) entry which is preliminary data.</text>
</comment>
<keyword evidence="2" id="KW-0812">Transmembrane</keyword>
<sequence length="407" mass="42732">MVTDATKKLREPVAYILLAFAGLVALALLIRLFVGSAGFTNAAAVVQGQVTPPTLQALVLLVSLAASVWLVNEAGERTPNARTVTLAALSITGLLVLIGLIVAFASFGETSTAGLKITSFIFAIGGLALYGVAGIYILKTFQSLPAPVRAPKPASQGQFAGQQGQYGAPGQYPQQGGQYGTQQGQYGQYGAPQGQYGQNEQYGAYGAGAAGAAAGAAGGYAAAQGSEQQWPQEQSWNQGEQQQSWPVSDAEAQPHAETPAAQPAEQAWSAEGQAAEPTQQWSPEGQQQWGGQEQGQQWPQEQQQWGGADSGQQWGAPAQEQYGQPAQQEWPAQDAAQPEQQHQTWPQEGQAWQADAAPAAEQPAEAAVPEGADETRVETPVSDAPKDEDGQPQQGQSGQQGWWSQPS</sequence>
<feature type="compositionally biased region" description="Low complexity" evidence="1">
    <location>
        <begin position="232"/>
        <end position="267"/>
    </location>
</feature>
<feature type="compositionally biased region" description="Low complexity" evidence="1">
    <location>
        <begin position="350"/>
        <end position="370"/>
    </location>
</feature>
<feature type="transmembrane region" description="Helical" evidence="2">
    <location>
        <begin position="84"/>
        <end position="105"/>
    </location>
</feature>
<name>A0ABP4CAS2_9ACTN</name>
<dbReference type="EMBL" id="BAAAHK010000024">
    <property type="protein sequence ID" value="GAA0962584.1"/>
    <property type="molecule type" value="Genomic_DNA"/>
</dbReference>
<feature type="compositionally biased region" description="Polar residues" evidence="1">
    <location>
        <begin position="338"/>
        <end position="347"/>
    </location>
</feature>